<reference evidence="2" key="1">
    <citation type="submission" date="2014-10" db="EMBL/GenBank/DDBJ databases">
        <authorList>
            <person name="King R."/>
        </authorList>
    </citation>
    <scope>NUCLEOTIDE SEQUENCE [LARGE SCALE GENOMIC DNA]</scope>
    <source>
        <strain evidence="2">A3/5</strain>
    </source>
</reference>
<dbReference type="EMBL" id="LN649231">
    <property type="protein sequence ID" value="CEI67849.1"/>
    <property type="molecule type" value="Genomic_DNA"/>
</dbReference>
<dbReference type="Proteomes" id="UP000245910">
    <property type="component" value="Chromosome III"/>
</dbReference>
<evidence type="ECO:0000313" key="1">
    <source>
        <dbReference type="EMBL" id="CEI67849.1"/>
    </source>
</evidence>
<evidence type="ECO:0000313" key="2">
    <source>
        <dbReference type="Proteomes" id="UP000245910"/>
    </source>
</evidence>
<sequence>MVMNNLKVSRFSPSISCRDEPTQKILLIGKALEICYTAEPVEPRRRLHKLIWLLHHIGILLDNQGAILEEVLNGNFLIRYFRRSSF</sequence>
<accession>A0A2L2TD24</accession>
<keyword evidence="2" id="KW-1185">Reference proteome</keyword>
<dbReference type="AlphaFoldDB" id="A0A2L2TD24"/>
<organism evidence="1 2">
    <name type="scientific">Fusarium venenatum</name>
    <dbReference type="NCBI Taxonomy" id="56646"/>
    <lineage>
        <taxon>Eukaryota</taxon>
        <taxon>Fungi</taxon>
        <taxon>Dikarya</taxon>
        <taxon>Ascomycota</taxon>
        <taxon>Pezizomycotina</taxon>
        <taxon>Sordariomycetes</taxon>
        <taxon>Hypocreomycetidae</taxon>
        <taxon>Hypocreales</taxon>
        <taxon>Nectriaceae</taxon>
        <taxon>Fusarium</taxon>
    </lineage>
</organism>
<name>A0A2L2TD24_9HYPO</name>
<protein>
    <submittedName>
        <fullName evidence="1">Uncharacterized protein</fullName>
    </submittedName>
</protein>
<proteinExistence type="predicted"/>